<name>A0AB36RH93_9CORY</name>
<gene>
    <name evidence="3" type="ORF">CKJ80_11565</name>
</gene>
<evidence type="ECO:0000256" key="2">
    <source>
        <dbReference type="SAM" id="SignalP"/>
    </source>
</evidence>
<dbReference type="PROSITE" id="PS51257">
    <property type="entry name" value="PROKAR_LIPOPROTEIN"/>
    <property type="match status" value="1"/>
</dbReference>
<protein>
    <recommendedName>
        <fullName evidence="5">PepSY domain-containing protein</fullName>
    </recommendedName>
</protein>
<evidence type="ECO:0000313" key="3">
    <source>
        <dbReference type="EMBL" id="PAT08729.1"/>
    </source>
</evidence>
<organism evidence="3 4">
    <name type="scientific">Corynebacterium hadale</name>
    <dbReference type="NCBI Taxonomy" id="2026255"/>
    <lineage>
        <taxon>Bacteria</taxon>
        <taxon>Bacillati</taxon>
        <taxon>Actinomycetota</taxon>
        <taxon>Actinomycetes</taxon>
        <taxon>Mycobacteriales</taxon>
        <taxon>Corynebacteriaceae</taxon>
        <taxon>Corynebacterium</taxon>
    </lineage>
</organism>
<feature type="region of interest" description="Disordered" evidence="1">
    <location>
        <begin position="20"/>
        <end position="59"/>
    </location>
</feature>
<evidence type="ECO:0000313" key="4">
    <source>
        <dbReference type="Proteomes" id="UP000218041"/>
    </source>
</evidence>
<reference evidence="3 4" key="1">
    <citation type="submission" date="2017-08" db="EMBL/GenBank/DDBJ databases">
        <title>Whole genome sequences of 6 clinical strains closest to Corynebacterium imitans.</title>
        <authorList>
            <person name="Bernier A.-M."/>
            <person name="Burdz T."/>
            <person name="Bernard K."/>
        </authorList>
    </citation>
    <scope>NUCLEOTIDE SEQUENCE [LARGE SCALE GENOMIC DNA]</scope>
    <source>
        <strain evidence="3 4">NML92-0415</strain>
    </source>
</reference>
<accession>A0AB36RH93</accession>
<sequence length="111" mass="11872">MQRLSILATTVALAGALTACGTSESEPTTETVEQSAEQQGPELPASISGYSEEARSDMAEDGLTEVDVQGVLDAARDGRAEVEFDDVHWELEFNEIDVDITPDGLVTEADR</sequence>
<dbReference type="RefSeq" id="WP_095555740.1">
    <property type="nucleotide sequence ID" value="NZ_NSGP01000024.1"/>
</dbReference>
<dbReference type="AlphaFoldDB" id="A0AB36RH93"/>
<evidence type="ECO:0008006" key="5">
    <source>
        <dbReference type="Google" id="ProtNLM"/>
    </source>
</evidence>
<feature type="signal peptide" evidence="2">
    <location>
        <begin position="1"/>
        <end position="19"/>
    </location>
</feature>
<evidence type="ECO:0000256" key="1">
    <source>
        <dbReference type="SAM" id="MobiDB-lite"/>
    </source>
</evidence>
<dbReference type="Proteomes" id="UP000218041">
    <property type="component" value="Unassembled WGS sequence"/>
</dbReference>
<comment type="caution">
    <text evidence="3">The sequence shown here is derived from an EMBL/GenBank/DDBJ whole genome shotgun (WGS) entry which is preliminary data.</text>
</comment>
<proteinExistence type="predicted"/>
<keyword evidence="2" id="KW-0732">Signal</keyword>
<feature type="chain" id="PRO_5044205034" description="PepSY domain-containing protein" evidence="2">
    <location>
        <begin position="20"/>
        <end position="111"/>
    </location>
</feature>
<dbReference type="EMBL" id="NSGP01000024">
    <property type="protein sequence ID" value="PAT08729.1"/>
    <property type="molecule type" value="Genomic_DNA"/>
</dbReference>
<feature type="compositionally biased region" description="Low complexity" evidence="1">
    <location>
        <begin position="20"/>
        <end position="35"/>
    </location>
</feature>